<keyword evidence="1" id="KW-0472">Membrane</keyword>
<gene>
    <name evidence="2" type="ORF">E1261_42145</name>
</gene>
<evidence type="ECO:0000313" key="3">
    <source>
        <dbReference type="Proteomes" id="UP000295075"/>
    </source>
</evidence>
<evidence type="ECO:0000313" key="2">
    <source>
        <dbReference type="EMBL" id="TDC14598.1"/>
    </source>
</evidence>
<evidence type="ECO:0000256" key="1">
    <source>
        <dbReference type="SAM" id="Phobius"/>
    </source>
</evidence>
<feature type="transmembrane region" description="Helical" evidence="1">
    <location>
        <begin position="131"/>
        <end position="150"/>
    </location>
</feature>
<dbReference type="EMBL" id="SMKA01000384">
    <property type="protein sequence ID" value="TDC14598.1"/>
    <property type="molecule type" value="Genomic_DNA"/>
</dbReference>
<sequence>MRRIPSRPSVRRPMVPGSLVAFFALMVLFAGVGSTYFWYRTRPLPSPVAVADGRVVEIREPGWFDRGSGSVVVRYVVSGADHVIETRRHPGDHFLQLGDVVPVEYSGPNPAEGRSVWAIEERQEDYRYLRIGALVCAGLGLLSGMGWGVGRWRSSE</sequence>
<comment type="caution">
    <text evidence="2">The sequence shown here is derived from an EMBL/GenBank/DDBJ whole genome shotgun (WGS) entry which is preliminary data.</text>
</comment>
<keyword evidence="3" id="KW-1185">Reference proteome</keyword>
<keyword evidence="1" id="KW-0812">Transmembrane</keyword>
<keyword evidence="1" id="KW-1133">Transmembrane helix</keyword>
<feature type="transmembrane region" description="Helical" evidence="1">
    <location>
        <begin position="20"/>
        <end position="39"/>
    </location>
</feature>
<evidence type="ECO:0008006" key="4">
    <source>
        <dbReference type="Google" id="ProtNLM"/>
    </source>
</evidence>
<dbReference type="Proteomes" id="UP000295075">
    <property type="component" value="Unassembled WGS sequence"/>
</dbReference>
<reference evidence="2 3" key="1">
    <citation type="submission" date="2019-03" db="EMBL/GenBank/DDBJ databases">
        <title>Draft genome sequences of novel Actinobacteria.</title>
        <authorList>
            <person name="Sahin N."/>
            <person name="Ay H."/>
            <person name="Saygin H."/>
        </authorList>
    </citation>
    <scope>NUCLEOTIDE SEQUENCE [LARGE SCALE GENOMIC DNA]</scope>
    <source>
        <strain evidence="2 3">JCM 30547</strain>
    </source>
</reference>
<name>A0A4R4NXL8_9ACTN</name>
<dbReference type="OrthoDB" id="3831141at2"/>
<dbReference type="AlphaFoldDB" id="A0A4R4NXL8"/>
<proteinExistence type="predicted"/>
<protein>
    <recommendedName>
        <fullName evidence="4">DUF3592 domain-containing protein</fullName>
    </recommendedName>
</protein>
<dbReference type="RefSeq" id="WP_132415496.1">
    <property type="nucleotide sequence ID" value="NZ_SMKA01000384.1"/>
</dbReference>
<accession>A0A4R4NXL8</accession>
<organism evidence="2 3">
    <name type="scientific">Kribbella albertanoniae</name>
    <dbReference type="NCBI Taxonomy" id="1266829"/>
    <lineage>
        <taxon>Bacteria</taxon>
        <taxon>Bacillati</taxon>
        <taxon>Actinomycetota</taxon>
        <taxon>Actinomycetes</taxon>
        <taxon>Propionibacteriales</taxon>
        <taxon>Kribbellaceae</taxon>
        <taxon>Kribbella</taxon>
    </lineage>
</organism>